<keyword evidence="2" id="KW-0812">Transmembrane</keyword>
<dbReference type="EMBL" id="JAUYVI010000004">
    <property type="protein sequence ID" value="MDQ7248925.1"/>
    <property type="molecule type" value="Genomic_DNA"/>
</dbReference>
<dbReference type="Proteomes" id="UP001230156">
    <property type="component" value="Unassembled WGS sequence"/>
</dbReference>
<sequence length="494" mass="51804">MYSGPLLKTGNLRDYMALGEIGQPVYAAADQIRTAVLHQIGRDAADLFAVPKFDAVGRNIDWYATLDGDIVPWDAASPEERETARQKLLDLDARIESHARRIVADPQSNDQMVFGRLLALCNHIPDTSHIFIIKGQPVLTFWGFVPAGADPARHKLADLVKPEPTAKPAAAPIAPMPAATAAGATLASVPIAAGGGFWPWLWWLLSLLLLLLILLIALRSCGVVDAPVPYVTDQGIVWPGEQPTTETVVTPGGDTVTGTIDGTTNGTVVVPDGTVDPNAPVAPDATLPGTTPEDQGATDKTEQPNADQTTPPEAPKPDDATPPDAPKPDEPTAGEQTPPEPNTPDAQQPDQKNGETPPSPDQQAGAQPPIKPIELPSDAGTANGPADFMQGQWRSQTGLRTTGSNAPATIGYQFDKQGKGTTTLKLGNGVTCSGASAATTQNGKLSIQDQGGLQCSDGTQFQGSTVECNKGADGKTHCVGRYPNGQQYDILLGQ</sequence>
<feature type="compositionally biased region" description="Polar residues" evidence="1">
    <location>
        <begin position="344"/>
        <end position="365"/>
    </location>
</feature>
<reference evidence="4" key="1">
    <citation type="submission" date="2023-08" db="EMBL/GenBank/DDBJ databases">
        <title>Rhodospirillaceae gen. nov., a novel taxon isolated from the Yangtze River Yuezi River estuary sludge.</title>
        <authorList>
            <person name="Ruan L."/>
        </authorList>
    </citation>
    <scope>NUCLEOTIDE SEQUENCE [LARGE SCALE GENOMIC DNA]</scope>
    <source>
        <strain evidence="4">R-7</strain>
    </source>
</reference>
<comment type="caution">
    <text evidence="3">The sequence shown here is derived from an EMBL/GenBank/DDBJ whole genome shotgun (WGS) entry which is preliminary data.</text>
</comment>
<gene>
    <name evidence="3" type="ORF">Q8A70_14665</name>
</gene>
<keyword evidence="2" id="KW-0472">Membrane</keyword>
<dbReference type="InterPro" id="IPR047774">
    <property type="entry name" value="SrfA-like"/>
</dbReference>
<evidence type="ECO:0000313" key="3">
    <source>
        <dbReference type="EMBL" id="MDQ7248925.1"/>
    </source>
</evidence>
<evidence type="ECO:0000256" key="2">
    <source>
        <dbReference type="SAM" id="Phobius"/>
    </source>
</evidence>
<evidence type="ECO:0000256" key="1">
    <source>
        <dbReference type="SAM" id="MobiDB-lite"/>
    </source>
</evidence>
<proteinExistence type="predicted"/>
<accession>A0ABU0YP53</accession>
<feature type="transmembrane region" description="Helical" evidence="2">
    <location>
        <begin position="200"/>
        <end position="218"/>
    </location>
</feature>
<feature type="region of interest" description="Disordered" evidence="1">
    <location>
        <begin position="251"/>
        <end position="389"/>
    </location>
</feature>
<dbReference type="RefSeq" id="WP_379956406.1">
    <property type="nucleotide sequence ID" value="NZ_JAUYVI010000004.1"/>
</dbReference>
<keyword evidence="2" id="KW-1133">Transmembrane helix</keyword>
<evidence type="ECO:0000313" key="4">
    <source>
        <dbReference type="Proteomes" id="UP001230156"/>
    </source>
</evidence>
<keyword evidence="4" id="KW-1185">Reference proteome</keyword>
<name>A0ABU0YP53_9PROT</name>
<organism evidence="3 4">
    <name type="scientific">Dongia sedimenti</name>
    <dbReference type="NCBI Taxonomy" id="3064282"/>
    <lineage>
        <taxon>Bacteria</taxon>
        <taxon>Pseudomonadati</taxon>
        <taxon>Pseudomonadota</taxon>
        <taxon>Alphaproteobacteria</taxon>
        <taxon>Rhodospirillales</taxon>
        <taxon>Dongiaceae</taxon>
        <taxon>Dongia</taxon>
    </lineage>
</organism>
<protein>
    <submittedName>
        <fullName evidence="3">SrfA family protein</fullName>
    </submittedName>
</protein>
<dbReference type="NCBIfam" id="NF040486">
    <property type="entry name" value="SrfA_fam"/>
    <property type="match status" value="1"/>
</dbReference>
<feature type="compositionally biased region" description="Low complexity" evidence="1">
    <location>
        <begin position="251"/>
        <end position="270"/>
    </location>
</feature>